<reference evidence="5 6" key="1">
    <citation type="journal article" date="2024" name="ISME J.">
        <title>Tailless and filamentous prophages are predominant in marine Vibrio.</title>
        <authorList>
            <person name="Steensen K."/>
            <person name="Seneca J."/>
            <person name="Bartlau N."/>
            <person name="Yu X.A."/>
            <person name="Hussain F.A."/>
            <person name="Polz M.F."/>
        </authorList>
    </citation>
    <scope>NUCLEOTIDE SEQUENCE [LARGE SCALE GENOMIC DNA]</scope>
    <source>
        <strain evidence="5 6">10N.222.51.A1</strain>
    </source>
</reference>
<evidence type="ECO:0000313" key="6">
    <source>
        <dbReference type="Proteomes" id="UP001570417"/>
    </source>
</evidence>
<evidence type="ECO:0000256" key="2">
    <source>
        <dbReference type="ARBA" id="ARBA00023163"/>
    </source>
</evidence>
<proteinExistence type="predicted"/>
<comment type="caution">
    <text evidence="5">The sequence shown here is derived from an EMBL/GenBank/DDBJ whole genome shotgun (WGS) entry which is preliminary data.</text>
</comment>
<dbReference type="EMBL" id="JBFRUW010000049">
    <property type="protein sequence ID" value="MFA0569316.1"/>
    <property type="molecule type" value="Genomic_DNA"/>
</dbReference>
<evidence type="ECO:0000256" key="1">
    <source>
        <dbReference type="ARBA" id="ARBA00023015"/>
    </source>
</evidence>
<dbReference type="InterPro" id="IPR036390">
    <property type="entry name" value="WH_DNA-bd_sf"/>
</dbReference>
<dbReference type="PROSITE" id="PS51000">
    <property type="entry name" value="HTH_DEOR_2"/>
    <property type="match status" value="1"/>
</dbReference>
<feature type="coiled-coil region" evidence="3">
    <location>
        <begin position="1"/>
        <end position="28"/>
    </location>
</feature>
<dbReference type="RefSeq" id="WP_137375294.1">
    <property type="nucleotide sequence ID" value="NZ_AP025491.1"/>
</dbReference>
<accession>A0ABV4ND80</accession>
<evidence type="ECO:0000313" key="5">
    <source>
        <dbReference type="EMBL" id="MFA0569316.1"/>
    </source>
</evidence>
<dbReference type="InterPro" id="IPR013196">
    <property type="entry name" value="HTH_11"/>
</dbReference>
<feature type="domain" description="HTH deoR-type" evidence="4">
    <location>
        <begin position="7"/>
        <end position="65"/>
    </location>
</feature>
<protein>
    <submittedName>
        <fullName evidence="5">Helix-turn-helix transcriptional regulator</fullName>
    </submittedName>
</protein>
<dbReference type="Proteomes" id="UP001570417">
    <property type="component" value="Unassembled WGS sequence"/>
</dbReference>
<sequence length="242" mass="27660">MTNTNTRIKRLEKLAADLKQDHLCTQKELAILHGVSERTIARDIQLLRDQGVPIDADRGRGGGVRVDRNWGVGRLNLSYIEAVELMISMAIAEQMGSPLFLTNLAAIKRQLEASLSPDKRRKVSGLKSRILIGETASTDVQGGFTMTDLTVQQQLQQGFLERTSLRINYRSENGDVTQREIEPHYLLLNYPIWYVLAYDHLRDAPRTFRCDRILSTTSTTNQFKLLDKTYFQQILEWHKSAK</sequence>
<dbReference type="InterPro" id="IPR051534">
    <property type="entry name" value="CBASS_pafABC_assoc_protein"/>
</dbReference>
<keyword evidence="2" id="KW-0804">Transcription</keyword>
<organism evidence="5 6">
    <name type="scientific">Vibrio gallaecicus</name>
    <dbReference type="NCBI Taxonomy" id="552386"/>
    <lineage>
        <taxon>Bacteria</taxon>
        <taxon>Pseudomonadati</taxon>
        <taxon>Pseudomonadota</taxon>
        <taxon>Gammaproteobacteria</taxon>
        <taxon>Vibrionales</taxon>
        <taxon>Vibrionaceae</taxon>
        <taxon>Vibrio</taxon>
    </lineage>
</organism>
<dbReference type="PROSITE" id="PS52050">
    <property type="entry name" value="WYL"/>
    <property type="match status" value="1"/>
</dbReference>
<evidence type="ECO:0000256" key="3">
    <source>
        <dbReference type="SAM" id="Coils"/>
    </source>
</evidence>
<evidence type="ECO:0000259" key="4">
    <source>
        <dbReference type="PROSITE" id="PS51000"/>
    </source>
</evidence>
<dbReference type="Gene3D" id="1.10.10.10">
    <property type="entry name" value="Winged helix-like DNA-binding domain superfamily/Winged helix DNA-binding domain"/>
    <property type="match status" value="1"/>
</dbReference>
<dbReference type="InterPro" id="IPR001034">
    <property type="entry name" value="DeoR_HTH"/>
</dbReference>
<keyword evidence="1" id="KW-0805">Transcription regulation</keyword>
<keyword evidence="3" id="KW-0175">Coiled coil</keyword>
<dbReference type="InterPro" id="IPR026881">
    <property type="entry name" value="WYL_dom"/>
</dbReference>
<dbReference type="Pfam" id="PF08279">
    <property type="entry name" value="HTH_11"/>
    <property type="match status" value="1"/>
</dbReference>
<dbReference type="PANTHER" id="PTHR34580">
    <property type="match status" value="1"/>
</dbReference>
<dbReference type="Pfam" id="PF13280">
    <property type="entry name" value="WYL"/>
    <property type="match status" value="1"/>
</dbReference>
<gene>
    <name evidence="5" type="ORF">AB4566_13665</name>
</gene>
<keyword evidence="6" id="KW-1185">Reference proteome</keyword>
<dbReference type="InterPro" id="IPR036388">
    <property type="entry name" value="WH-like_DNA-bd_sf"/>
</dbReference>
<name>A0ABV4ND80_9VIBR</name>
<dbReference type="PANTHER" id="PTHR34580:SF1">
    <property type="entry name" value="PROTEIN PAFC"/>
    <property type="match status" value="1"/>
</dbReference>
<dbReference type="SUPFAM" id="SSF46785">
    <property type="entry name" value="Winged helix' DNA-binding domain"/>
    <property type="match status" value="1"/>
</dbReference>